<dbReference type="InterPro" id="IPR003474">
    <property type="entry name" value="Glcn_transporter"/>
</dbReference>
<evidence type="ECO:0000256" key="3">
    <source>
        <dbReference type="ARBA" id="ARBA00022475"/>
    </source>
</evidence>
<feature type="transmembrane region" description="Helical" evidence="7">
    <location>
        <begin position="91"/>
        <end position="113"/>
    </location>
</feature>
<dbReference type="PANTHER" id="PTHR30354:SF22">
    <property type="entry name" value="HIGH-AFFINITY GLUCONATE TRANSPORTER"/>
    <property type="match status" value="1"/>
</dbReference>
<feature type="transmembrane region" description="Helical" evidence="7">
    <location>
        <begin position="173"/>
        <end position="191"/>
    </location>
</feature>
<name>A0A381UQM8_9ZZZZ</name>
<organism evidence="8">
    <name type="scientific">marine metagenome</name>
    <dbReference type="NCBI Taxonomy" id="408172"/>
    <lineage>
        <taxon>unclassified sequences</taxon>
        <taxon>metagenomes</taxon>
        <taxon>ecological metagenomes</taxon>
    </lineage>
</organism>
<feature type="transmembrane region" description="Helical" evidence="7">
    <location>
        <begin position="346"/>
        <end position="364"/>
    </location>
</feature>
<feature type="transmembrane region" description="Helical" evidence="7">
    <location>
        <begin position="471"/>
        <end position="492"/>
    </location>
</feature>
<keyword evidence="3" id="KW-1003">Cell membrane</keyword>
<feature type="transmembrane region" description="Helical" evidence="7">
    <location>
        <begin position="310"/>
        <end position="326"/>
    </location>
</feature>
<keyword evidence="6 7" id="KW-0472">Membrane</keyword>
<sequence>RWHIMTHSILAQAADSINYTPFYILAAGVAFVLFTIIKLRLHPFLGLTLGAILVGLLTPVLPELTLANGFWEDKEGQSRFLKSINWSMSGFGTLVGKIGFVIAMAAIIGMCMLESGAADKIVRRLMAALGEKRASWAMLLSGFILSIPVFFDTVFFLLIPLARALALRTGKNYTLYVCAICAGGAITHTLVPPTPGPLIIAEHIGRPAGEAIIAGLLAALVPVLVAMWYCRRLNTSVNVPLRDTRGAPLKDLEAIVQKKDDELPSFGLSLLPVVLPVVLISIVTFIGLFKKMGLTVQADLMTGLTFIGDKNLAMLLGAVIAMYTLARQRGWSLGKMGESMGTPLETAGVIILITGAGGAFGSMIKHTDIAGTIKAIGVSEGNVAVMLFMAWLLTAVIRAAQGSATVAMITGSGIMAGIVASGDVGCHPIYFCLVIGFGAFPLSWMNDSGFWVVQRMSGFTEKETLRTWTKLLTLIGVVGLVQTIIVATILPLKITQPEAKPAETAALVVQQK</sequence>
<feature type="transmembrane region" description="Helical" evidence="7">
    <location>
        <begin position="20"/>
        <end position="37"/>
    </location>
</feature>
<feature type="transmembrane region" description="Helical" evidence="7">
    <location>
        <begin position="403"/>
        <end position="422"/>
    </location>
</feature>
<feature type="transmembrane region" description="Helical" evidence="7">
    <location>
        <begin position="134"/>
        <end position="161"/>
    </location>
</feature>
<feature type="transmembrane region" description="Helical" evidence="7">
    <location>
        <begin position="376"/>
        <end position="397"/>
    </location>
</feature>
<protein>
    <recommendedName>
        <fullName evidence="9">Gluconate permease</fullName>
    </recommendedName>
</protein>
<keyword evidence="5 7" id="KW-1133">Transmembrane helix</keyword>
<evidence type="ECO:0008006" key="9">
    <source>
        <dbReference type="Google" id="ProtNLM"/>
    </source>
</evidence>
<keyword evidence="4 7" id="KW-0812">Transmembrane</keyword>
<feature type="transmembrane region" description="Helical" evidence="7">
    <location>
        <begin position="266"/>
        <end position="289"/>
    </location>
</feature>
<evidence type="ECO:0000256" key="2">
    <source>
        <dbReference type="ARBA" id="ARBA00022448"/>
    </source>
</evidence>
<proteinExistence type="predicted"/>
<evidence type="ECO:0000256" key="7">
    <source>
        <dbReference type="SAM" id="Phobius"/>
    </source>
</evidence>
<dbReference type="Pfam" id="PF02447">
    <property type="entry name" value="GntP_permease"/>
    <property type="match status" value="1"/>
</dbReference>
<dbReference type="GO" id="GO:0015128">
    <property type="term" value="F:gluconate transmembrane transporter activity"/>
    <property type="evidence" value="ECO:0007669"/>
    <property type="project" value="InterPro"/>
</dbReference>
<accession>A0A381UQM8</accession>
<evidence type="ECO:0000313" key="8">
    <source>
        <dbReference type="EMBL" id="SVA30456.1"/>
    </source>
</evidence>
<gene>
    <name evidence="8" type="ORF">METZ01_LOCUS83310</name>
</gene>
<evidence type="ECO:0000256" key="5">
    <source>
        <dbReference type="ARBA" id="ARBA00022989"/>
    </source>
</evidence>
<feature type="transmembrane region" description="Helical" evidence="7">
    <location>
        <begin position="429"/>
        <end position="451"/>
    </location>
</feature>
<dbReference type="PANTHER" id="PTHR30354">
    <property type="entry name" value="GNT FAMILY GLUCONATE TRANSPORTER"/>
    <property type="match status" value="1"/>
</dbReference>
<dbReference type="EMBL" id="UINC01006929">
    <property type="protein sequence ID" value="SVA30456.1"/>
    <property type="molecule type" value="Genomic_DNA"/>
</dbReference>
<reference evidence="8" key="1">
    <citation type="submission" date="2018-05" db="EMBL/GenBank/DDBJ databases">
        <authorList>
            <person name="Lanie J.A."/>
            <person name="Ng W.-L."/>
            <person name="Kazmierczak K.M."/>
            <person name="Andrzejewski T.M."/>
            <person name="Davidsen T.M."/>
            <person name="Wayne K.J."/>
            <person name="Tettelin H."/>
            <person name="Glass J.I."/>
            <person name="Rusch D."/>
            <person name="Podicherti R."/>
            <person name="Tsui H.-C.T."/>
            <person name="Winkler M.E."/>
        </authorList>
    </citation>
    <scope>NUCLEOTIDE SEQUENCE</scope>
</reference>
<dbReference type="AlphaFoldDB" id="A0A381UQM8"/>
<evidence type="ECO:0000256" key="6">
    <source>
        <dbReference type="ARBA" id="ARBA00023136"/>
    </source>
</evidence>
<dbReference type="GO" id="GO:0005886">
    <property type="term" value="C:plasma membrane"/>
    <property type="evidence" value="ECO:0007669"/>
    <property type="project" value="UniProtKB-SubCell"/>
</dbReference>
<feature type="non-terminal residue" evidence="8">
    <location>
        <position position="1"/>
    </location>
</feature>
<feature type="transmembrane region" description="Helical" evidence="7">
    <location>
        <begin position="211"/>
        <end position="229"/>
    </location>
</feature>
<feature type="transmembrane region" description="Helical" evidence="7">
    <location>
        <begin position="44"/>
        <end position="71"/>
    </location>
</feature>
<comment type="subcellular location">
    <subcellularLocation>
        <location evidence="1">Cell membrane</location>
        <topology evidence="1">Multi-pass membrane protein</topology>
    </subcellularLocation>
</comment>
<evidence type="ECO:0000256" key="4">
    <source>
        <dbReference type="ARBA" id="ARBA00022692"/>
    </source>
</evidence>
<keyword evidence="2" id="KW-0813">Transport</keyword>
<evidence type="ECO:0000256" key="1">
    <source>
        <dbReference type="ARBA" id="ARBA00004651"/>
    </source>
</evidence>